<evidence type="ECO:0000313" key="3">
    <source>
        <dbReference type="Proteomes" id="UP000186469"/>
    </source>
</evidence>
<reference evidence="2 3" key="1">
    <citation type="submission" date="2016-12" db="EMBL/GenBank/DDBJ databases">
        <authorList>
            <person name="Song W.-J."/>
            <person name="Kurnit D.M."/>
        </authorList>
    </citation>
    <scope>NUCLEOTIDE SEQUENCE [LARGE SCALE GENOMIC DNA]</scope>
    <source>
        <strain evidence="2 3">DSM 11393</strain>
    </source>
</reference>
<keyword evidence="1" id="KW-0812">Transmembrane</keyword>
<dbReference type="STRING" id="1121455.SAMN02745728_02330"/>
<evidence type="ECO:0000256" key="1">
    <source>
        <dbReference type="SAM" id="Phobius"/>
    </source>
</evidence>
<feature type="transmembrane region" description="Helical" evidence="1">
    <location>
        <begin position="12"/>
        <end position="42"/>
    </location>
</feature>
<keyword evidence="1" id="KW-0472">Membrane</keyword>
<accession>A0A1M7TPM8</accession>
<sequence length="43" mass="4718">MALRHIVGSIIFLILIINILGFSEFLSMIGLFAVMGIVSLLLK</sequence>
<dbReference type="AlphaFoldDB" id="A0A1M7TPM8"/>
<proteinExistence type="predicted"/>
<keyword evidence="3" id="KW-1185">Reference proteome</keyword>
<dbReference type="Proteomes" id="UP000186469">
    <property type="component" value="Unassembled WGS sequence"/>
</dbReference>
<protein>
    <submittedName>
        <fullName evidence="2">Uncharacterized protein</fullName>
    </submittedName>
</protein>
<gene>
    <name evidence="2" type="ORF">SAMN02745728_02330</name>
</gene>
<keyword evidence="1" id="KW-1133">Transmembrane helix</keyword>
<dbReference type="EMBL" id="FRDI01000018">
    <property type="protein sequence ID" value="SHN72626.1"/>
    <property type="molecule type" value="Genomic_DNA"/>
</dbReference>
<evidence type="ECO:0000313" key="2">
    <source>
        <dbReference type="EMBL" id="SHN72626.1"/>
    </source>
</evidence>
<organism evidence="2 3">
    <name type="scientific">Desulfovibrio litoralis DSM 11393</name>
    <dbReference type="NCBI Taxonomy" id="1121455"/>
    <lineage>
        <taxon>Bacteria</taxon>
        <taxon>Pseudomonadati</taxon>
        <taxon>Thermodesulfobacteriota</taxon>
        <taxon>Desulfovibrionia</taxon>
        <taxon>Desulfovibrionales</taxon>
        <taxon>Desulfovibrionaceae</taxon>
        <taxon>Desulfovibrio</taxon>
    </lineage>
</organism>
<name>A0A1M7TPM8_9BACT</name>